<sequence>MASSIPPPEPMKMSGDLSSNWASFRAEFDDYILATGLCEKDADVQAATLRRLMGSECRHLYKHNLGLTQDQQKDVTAILEALEDYFTPTKNVIFERYVFGNLRQEEGEAIDAFVTRLREKAATCEYGTLRDQLIRDRLVLGITDEGARRRLLREKDLTLAMAVDICRGAEIMDIKLKTTALDTSRPGESLNAVEGQRRRLTNRPFEQAVKPAQSMRGTGECRYCGTQHRRGRDQCPAFGKACRSCGTPNHFAKVCMKRGQNSRQLHTIDGPSEEDQDDEGGNLGQIYTTMSIGAVNTQGKKWFVNLPLQNGPQRCQLDSGATCNVMSIKDKMRLSPRTALQPSRTRLKLYNSAWMNSMGLFSTQCVIRGKRHKLDFEIVQSSQRPLLSGSTCEDLGLIRFTIPEELNSVEHMKLSMLTKESLISTYHDVFNGPIDSLPGNLHFELDDTVAPVQCAPRNVPVALKAAVKAQLDQHERDGHLVTVTQPTDWISNLVIVKKPEKLRLCIDPRPLNRALKRSHYLMPTLDDVLYKLPKARIFTLVDARDAFLQCRLDEESSLMTTFWTPWGRKRWLKLPFGVSVAPELYQRKQHELLVGLKGIEPIADDILIVGCGDTEEEATRDHDANLTALMDRCREVKLRLSLKKLQFRVKEVRFHGHVLSAEGLKADPDKRFHYYLYGRDDVTAETDHRPLVSIFVKPLLSAPKRLQSMLLTLQNYCLKVVYKPGPEMYISDTLSRAATPIQSTDTQYIREMVCSLQQEQYDTAAIQQTDYLNVTSQRLTQIRQHTEKDECLQTLKTVVLEGWPDCREDTPIVIRGYWAIRDEISVQDGVLFRSQRVIIPKTLQPEMLRRIHYSHIGGEACYRQARDTLFWPNMQGEIKDFVQQCSVCNEYAHEQQKETMMSHPLPKRPWQIVSMDLFNHAGKDFLLVVDHYSDFWEVDLLPDLSAETTILRCKAQFARHGIPDRVICDCGCQFACGAFRTFANEWSFEHVTSSPRHPKANGKAESAVKIVKNLCRRAAFAGEDPWKAILHWRNTPTEGLYCSPAQRLMSRRLRTHLPVTDQLLTPRVINEIPDKLCMKRRMAKLSYDRSAKDLPELNIGQPIRMKPLPGDRTGRWRKGVCLQQAGPRSYVVNVEGTTYRRNRVDLRPAERVPQLPLGHLERPGDAHATEEGSVSEDSKEETGISHGGAPHSPQTICAPHQAEQGQAYSRSGRLIKPRDRLNL</sequence>
<evidence type="ECO:0000313" key="1">
    <source>
        <dbReference type="EMBL" id="KAJ8006344.1"/>
    </source>
</evidence>
<evidence type="ECO:0000313" key="2">
    <source>
        <dbReference type="Proteomes" id="UP001157502"/>
    </source>
</evidence>
<accession>A0ACC2GRH1</accession>
<dbReference type="Proteomes" id="UP001157502">
    <property type="component" value="Chromosome 10"/>
</dbReference>
<gene>
    <name evidence="1" type="ORF">DPEC_G00134260</name>
</gene>
<protein>
    <submittedName>
        <fullName evidence="1">Uncharacterized protein</fullName>
    </submittedName>
</protein>
<proteinExistence type="predicted"/>
<keyword evidence="2" id="KW-1185">Reference proteome</keyword>
<dbReference type="EMBL" id="CM055737">
    <property type="protein sequence ID" value="KAJ8006344.1"/>
    <property type="molecule type" value="Genomic_DNA"/>
</dbReference>
<reference evidence="1" key="1">
    <citation type="submission" date="2021-05" db="EMBL/GenBank/DDBJ databases">
        <authorList>
            <person name="Pan Q."/>
            <person name="Jouanno E."/>
            <person name="Zahm M."/>
            <person name="Klopp C."/>
            <person name="Cabau C."/>
            <person name="Louis A."/>
            <person name="Berthelot C."/>
            <person name="Parey E."/>
            <person name="Roest Crollius H."/>
            <person name="Montfort J."/>
            <person name="Robinson-Rechavi M."/>
            <person name="Bouchez O."/>
            <person name="Lampietro C."/>
            <person name="Lopez Roques C."/>
            <person name="Donnadieu C."/>
            <person name="Postlethwait J."/>
            <person name="Bobe J."/>
            <person name="Dillon D."/>
            <person name="Chandos A."/>
            <person name="von Hippel F."/>
            <person name="Guiguen Y."/>
        </authorList>
    </citation>
    <scope>NUCLEOTIDE SEQUENCE</scope>
    <source>
        <strain evidence="1">YG-Jan2019</strain>
    </source>
</reference>
<name>A0ACC2GRH1_DALPE</name>
<comment type="caution">
    <text evidence="1">The sequence shown here is derived from an EMBL/GenBank/DDBJ whole genome shotgun (WGS) entry which is preliminary data.</text>
</comment>
<organism evidence="1 2">
    <name type="scientific">Dallia pectoralis</name>
    <name type="common">Alaska blackfish</name>
    <dbReference type="NCBI Taxonomy" id="75939"/>
    <lineage>
        <taxon>Eukaryota</taxon>
        <taxon>Metazoa</taxon>
        <taxon>Chordata</taxon>
        <taxon>Craniata</taxon>
        <taxon>Vertebrata</taxon>
        <taxon>Euteleostomi</taxon>
        <taxon>Actinopterygii</taxon>
        <taxon>Neopterygii</taxon>
        <taxon>Teleostei</taxon>
        <taxon>Protacanthopterygii</taxon>
        <taxon>Esociformes</taxon>
        <taxon>Umbridae</taxon>
        <taxon>Dallia</taxon>
    </lineage>
</organism>